<keyword evidence="4" id="KW-0378">Hydrolase</keyword>
<evidence type="ECO:0000256" key="1">
    <source>
        <dbReference type="ARBA" id="ARBA00023450"/>
    </source>
</evidence>
<organism evidence="4 5">
    <name type="scientific">Streptacidiphilus monticola</name>
    <dbReference type="NCBI Taxonomy" id="2161674"/>
    <lineage>
        <taxon>Bacteria</taxon>
        <taxon>Bacillati</taxon>
        <taxon>Actinomycetota</taxon>
        <taxon>Actinomycetes</taxon>
        <taxon>Kitasatosporales</taxon>
        <taxon>Streptomycetaceae</taxon>
        <taxon>Streptacidiphilus</taxon>
    </lineage>
</organism>
<keyword evidence="5" id="KW-1185">Reference proteome</keyword>
<keyword evidence="4" id="KW-0255">Endonuclease</keyword>
<feature type="compositionally biased region" description="Pro residues" evidence="2">
    <location>
        <begin position="133"/>
        <end position="146"/>
    </location>
</feature>
<keyword evidence="4" id="KW-0540">Nuclease</keyword>
<dbReference type="InterPro" id="IPR003615">
    <property type="entry name" value="HNH_nuc"/>
</dbReference>
<evidence type="ECO:0000256" key="2">
    <source>
        <dbReference type="SAM" id="MobiDB-lite"/>
    </source>
</evidence>
<proteinExistence type="inferred from homology"/>
<reference evidence="5" key="1">
    <citation type="journal article" date="2019" name="Int. J. Syst. Evol. Microbiol.">
        <title>The Global Catalogue of Microorganisms (GCM) 10K type strain sequencing project: providing services to taxonomists for standard genome sequencing and annotation.</title>
        <authorList>
            <consortium name="The Broad Institute Genomics Platform"/>
            <consortium name="The Broad Institute Genome Sequencing Center for Infectious Disease"/>
            <person name="Wu L."/>
            <person name="Ma J."/>
        </authorList>
    </citation>
    <scope>NUCLEOTIDE SEQUENCE [LARGE SCALE GENOMIC DNA]</scope>
    <source>
        <strain evidence="5">JCM 4816</strain>
    </source>
</reference>
<feature type="region of interest" description="Disordered" evidence="2">
    <location>
        <begin position="129"/>
        <end position="152"/>
    </location>
</feature>
<dbReference type="RefSeq" id="WP_380589736.1">
    <property type="nucleotide sequence ID" value="NZ_JBHSQJ010000148.1"/>
</dbReference>
<name>A0ABW1GAY3_9ACTN</name>
<dbReference type="Proteomes" id="UP001596174">
    <property type="component" value="Unassembled WGS sequence"/>
</dbReference>
<protein>
    <submittedName>
        <fullName evidence="4">HNH endonuclease</fullName>
    </submittedName>
</protein>
<dbReference type="Gene3D" id="1.10.30.50">
    <property type="match status" value="1"/>
</dbReference>
<dbReference type="CDD" id="cd00085">
    <property type="entry name" value="HNHc"/>
    <property type="match status" value="1"/>
</dbReference>
<comment type="similarity">
    <text evidence="1">Belongs to the Rv1128c/1148c/1588c/1702c/1945/3466 family.</text>
</comment>
<sequence length="152" mass="16907">MGGVAVGPVEGLLRPRGAHTHRGHRLTRAEARRIACDCTLRALLTDRQGRPLSIGRATRTVPAHLRDAVTARDRHCAWPGCTRPPTWCETHHLIHWADGGPTSLDNLALLCGTHHSELHTTGWELRMHHGRPVPVPPQDYRPPPNTRHPHPT</sequence>
<evidence type="ECO:0000313" key="4">
    <source>
        <dbReference type="EMBL" id="MFC5911198.1"/>
    </source>
</evidence>
<dbReference type="InterPro" id="IPR002711">
    <property type="entry name" value="HNH"/>
</dbReference>
<dbReference type="InterPro" id="IPR003870">
    <property type="entry name" value="DUF222"/>
</dbReference>
<dbReference type="SMART" id="SM00507">
    <property type="entry name" value="HNHc"/>
    <property type="match status" value="1"/>
</dbReference>
<accession>A0ABW1GAY3</accession>
<comment type="caution">
    <text evidence="4">The sequence shown here is derived from an EMBL/GenBank/DDBJ whole genome shotgun (WGS) entry which is preliminary data.</text>
</comment>
<dbReference type="Pfam" id="PF02720">
    <property type="entry name" value="DUF222"/>
    <property type="match status" value="1"/>
</dbReference>
<dbReference type="Pfam" id="PF01844">
    <property type="entry name" value="HNH"/>
    <property type="match status" value="1"/>
</dbReference>
<dbReference type="GO" id="GO:0004519">
    <property type="term" value="F:endonuclease activity"/>
    <property type="evidence" value="ECO:0007669"/>
    <property type="project" value="UniProtKB-KW"/>
</dbReference>
<feature type="domain" description="HNH nuclease" evidence="3">
    <location>
        <begin position="64"/>
        <end position="116"/>
    </location>
</feature>
<evidence type="ECO:0000259" key="3">
    <source>
        <dbReference type="SMART" id="SM00507"/>
    </source>
</evidence>
<evidence type="ECO:0000313" key="5">
    <source>
        <dbReference type="Proteomes" id="UP001596174"/>
    </source>
</evidence>
<dbReference type="EMBL" id="JBHSQJ010000148">
    <property type="protein sequence ID" value="MFC5911198.1"/>
    <property type="molecule type" value="Genomic_DNA"/>
</dbReference>
<gene>
    <name evidence="4" type="ORF">ACFP3V_28830</name>
</gene>